<dbReference type="Pfam" id="PF00440">
    <property type="entry name" value="TetR_N"/>
    <property type="match status" value="1"/>
</dbReference>
<dbReference type="InterPro" id="IPR001647">
    <property type="entry name" value="HTH_TetR"/>
</dbReference>
<dbReference type="SUPFAM" id="SSF48498">
    <property type="entry name" value="Tetracyclin repressor-like, C-terminal domain"/>
    <property type="match status" value="1"/>
</dbReference>
<feature type="region of interest" description="Disordered" evidence="6">
    <location>
        <begin position="1"/>
        <end position="43"/>
    </location>
</feature>
<feature type="domain" description="HTH tetR-type" evidence="7">
    <location>
        <begin position="42"/>
        <end position="102"/>
    </location>
</feature>
<keyword evidence="9" id="KW-1185">Reference proteome</keyword>
<comment type="caution">
    <text evidence="8">The sequence shown here is derived from an EMBL/GenBank/DDBJ whole genome shotgun (WGS) entry which is preliminary data.</text>
</comment>
<name>A0A5M6J3A4_9PROT</name>
<proteinExistence type="predicted"/>
<dbReference type="RefSeq" id="WP_150039077.1">
    <property type="nucleotide sequence ID" value="NZ_OW485601.1"/>
</dbReference>
<dbReference type="PROSITE" id="PS50977">
    <property type="entry name" value="HTH_TETR_2"/>
    <property type="match status" value="1"/>
</dbReference>
<dbReference type="Pfam" id="PF17932">
    <property type="entry name" value="TetR_C_24"/>
    <property type="match status" value="1"/>
</dbReference>
<feature type="compositionally biased region" description="Low complexity" evidence="6">
    <location>
        <begin position="12"/>
        <end position="25"/>
    </location>
</feature>
<protein>
    <submittedName>
        <fullName evidence="8">TetR/AcrR family transcriptional regulator</fullName>
    </submittedName>
</protein>
<dbReference type="OrthoDB" id="9779746at2"/>
<dbReference type="InterPro" id="IPR041490">
    <property type="entry name" value="KstR2_TetR_C"/>
</dbReference>
<dbReference type="InterPro" id="IPR050109">
    <property type="entry name" value="HTH-type_TetR-like_transc_reg"/>
</dbReference>
<reference evidence="8 9" key="1">
    <citation type="submission" date="2019-09" db="EMBL/GenBank/DDBJ databases">
        <title>Genome sequence of Rhodovastum atsumiense, a diverse member of the Acetobacteraceae family of non-sulfur purple photosynthetic bacteria.</title>
        <authorList>
            <person name="Meyer T."/>
            <person name="Kyndt J."/>
        </authorList>
    </citation>
    <scope>NUCLEOTIDE SEQUENCE [LARGE SCALE GENOMIC DNA]</scope>
    <source>
        <strain evidence="8 9">DSM 21279</strain>
    </source>
</reference>
<evidence type="ECO:0000313" key="9">
    <source>
        <dbReference type="Proteomes" id="UP000325255"/>
    </source>
</evidence>
<keyword evidence="4" id="KW-0804">Transcription</keyword>
<evidence type="ECO:0000313" key="8">
    <source>
        <dbReference type="EMBL" id="KAA5614135.1"/>
    </source>
</evidence>
<dbReference type="PANTHER" id="PTHR30055:SF175">
    <property type="entry name" value="HTH-TYPE TRANSCRIPTIONAL REPRESSOR KSTR2"/>
    <property type="match status" value="1"/>
</dbReference>
<gene>
    <name evidence="8" type="ORF">F1189_02765</name>
</gene>
<evidence type="ECO:0000256" key="5">
    <source>
        <dbReference type="PROSITE-ProRule" id="PRU00335"/>
    </source>
</evidence>
<evidence type="ECO:0000256" key="6">
    <source>
        <dbReference type="SAM" id="MobiDB-lite"/>
    </source>
</evidence>
<dbReference type="SUPFAM" id="SSF46689">
    <property type="entry name" value="Homeodomain-like"/>
    <property type="match status" value="1"/>
</dbReference>
<evidence type="ECO:0000259" key="7">
    <source>
        <dbReference type="PROSITE" id="PS50977"/>
    </source>
</evidence>
<keyword evidence="2" id="KW-0805">Transcription regulation</keyword>
<dbReference type="AlphaFoldDB" id="A0A5M6J3A4"/>
<dbReference type="EMBL" id="VWPK01000003">
    <property type="protein sequence ID" value="KAA5614135.1"/>
    <property type="molecule type" value="Genomic_DNA"/>
</dbReference>
<dbReference type="GO" id="GO:0000976">
    <property type="term" value="F:transcription cis-regulatory region binding"/>
    <property type="evidence" value="ECO:0007669"/>
    <property type="project" value="TreeGrafter"/>
</dbReference>
<keyword evidence="1" id="KW-0678">Repressor</keyword>
<dbReference type="Gene3D" id="1.10.357.10">
    <property type="entry name" value="Tetracycline Repressor, domain 2"/>
    <property type="match status" value="1"/>
</dbReference>
<accession>A0A5M6J3A4</accession>
<evidence type="ECO:0000256" key="4">
    <source>
        <dbReference type="ARBA" id="ARBA00023163"/>
    </source>
</evidence>
<evidence type="ECO:0000256" key="2">
    <source>
        <dbReference type="ARBA" id="ARBA00023015"/>
    </source>
</evidence>
<evidence type="ECO:0000256" key="1">
    <source>
        <dbReference type="ARBA" id="ARBA00022491"/>
    </source>
</evidence>
<keyword evidence="3 5" id="KW-0238">DNA-binding</keyword>
<evidence type="ECO:0000256" key="3">
    <source>
        <dbReference type="ARBA" id="ARBA00023125"/>
    </source>
</evidence>
<dbReference type="Proteomes" id="UP000325255">
    <property type="component" value="Unassembled WGS sequence"/>
</dbReference>
<dbReference type="PANTHER" id="PTHR30055">
    <property type="entry name" value="HTH-TYPE TRANSCRIPTIONAL REGULATOR RUTR"/>
    <property type="match status" value="1"/>
</dbReference>
<dbReference type="PRINTS" id="PR00455">
    <property type="entry name" value="HTHTETR"/>
</dbReference>
<dbReference type="InterPro" id="IPR036271">
    <property type="entry name" value="Tet_transcr_reg_TetR-rel_C_sf"/>
</dbReference>
<dbReference type="GO" id="GO:0003700">
    <property type="term" value="F:DNA-binding transcription factor activity"/>
    <property type="evidence" value="ECO:0007669"/>
    <property type="project" value="TreeGrafter"/>
</dbReference>
<organism evidence="8 9">
    <name type="scientific">Rhodovastum atsumiense</name>
    <dbReference type="NCBI Taxonomy" id="504468"/>
    <lineage>
        <taxon>Bacteria</taxon>
        <taxon>Pseudomonadati</taxon>
        <taxon>Pseudomonadota</taxon>
        <taxon>Alphaproteobacteria</taxon>
        <taxon>Acetobacterales</taxon>
        <taxon>Acetobacteraceae</taxon>
        <taxon>Rhodovastum</taxon>
    </lineage>
</organism>
<sequence length="230" mass="24893">MTSAKATRRQAPEAAGRTAAPARQPVAASPFLSADERQEERERKREALLQAAVRMFNARGFHATSLDDVAASLGATKPVIYRYLGNKDQVLLECVTRGITQLQEAAAAARQRPGSGLDRLRAFLCRYAEIAVDDFGMCVIRTDAAALSPQSAKQFRAAKRRIDSAMRALIAEAVADGSAHAPDVRDTAFALAGALNWTAHWYRPGGGMPPAEMARRLVDILTLGLQPRHS</sequence>
<feature type="DNA-binding region" description="H-T-H motif" evidence="5">
    <location>
        <begin position="65"/>
        <end position="84"/>
    </location>
</feature>
<dbReference type="InterPro" id="IPR009057">
    <property type="entry name" value="Homeodomain-like_sf"/>
</dbReference>
<dbReference type="Gene3D" id="1.10.10.60">
    <property type="entry name" value="Homeodomain-like"/>
    <property type="match status" value="1"/>
</dbReference>
<feature type="compositionally biased region" description="Basic and acidic residues" evidence="6">
    <location>
        <begin position="34"/>
        <end position="43"/>
    </location>
</feature>